<dbReference type="Gene3D" id="1.20.1250.20">
    <property type="entry name" value="MFS general substrate transporter like domains"/>
    <property type="match status" value="1"/>
</dbReference>
<reference evidence="7 8" key="1">
    <citation type="submission" date="2023-09" db="EMBL/GenBank/DDBJ databases">
        <title>Xinfangfangia sedmenti sp. nov., isolated the sedment.</title>
        <authorList>
            <person name="Xu L."/>
        </authorList>
    </citation>
    <scope>NUCLEOTIDE SEQUENCE [LARGE SCALE GENOMIC DNA]</scope>
    <source>
        <strain evidence="7 8">LG-4</strain>
    </source>
</reference>
<feature type="transmembrane region" description="Helical" evidence="5">
    <location>
        <begin position="67"/>
        <end position="85"/>
    </location>
</feature>
<evidence type="ECO:0000256" key="5">
    <source>
        <dbReference type="SAM" id="Phobius"/>
    </source>
</evidence>
<dbReference type="PANTHER" id="PTHR23514:SF13">
    <property type="entry name" value="INNER MEMBRANE PROTEIN YBJJ"/>
    <property type="match status" value="1"/>
</dbReference>
<dbReference type="InterPro" id="IPR011701">
    <property type="entry name" value="MFS"/>
</dbReference>
<feature type="transmembrane region" description="Helical" evidence="5">
    <location>
        <begin position="237"/>
        <end position="254"/>
    </location>
</feature>
<feature type="transmembrane region" description="Helical" evidence="5">
    <location>
        <begin position="41"/>
        <end position="60"/>
    </location>
</feature>
<keyword evidence="3 5" id="KW-1133">Transmembrane helix</keyword>
<keyword evidence="8" id="KW-1185">Reference proteome</keyword>
<dbReference type="EMBL" id="JAVKPH010000012">
    <property type="protein sequence ID" value="MDR5653316.1"/>
    <property type="molecule type" value="Genomic_DNA"/>
</dbReference>
<sequence>MAMLRIARAPVAAFAAMGVLWGSFAAVLPGIKAGLGVAEAELGLLLLGTSVAAVGTMLLAPAVGAALGRVALPVAAGAMAAAFVLPGQAGVPWAFALAMLVCGATTGLTDVLMNARVAVLENDRGLHLMNLCHAAYSLAYAGAAVGTGALRAAGHGPGVVMTVAAGVTGLCAALTLERDGTIRGLARPRGGGGAGLGLVPVIGGGIVLIAFMTENAAENWSALHIEKTLGGSPAEGAMGPAALALTMGLARLAGQGGVARIAPVALLSGGALVAATGALVAAAATGPAMAYAGFVVMGVGASVIAPTAFSLVGRMARPDARARAVARATLLGYFGYFFGPPALGFLSGAFGLRVAFVFAAALLLAVLALAPLMVRAAPARRP</sequence>
<accession>A0ABU1F8X7</accession>
<dbReference type="RefSeq" id="WP_310457554.1">
    <property type="nucleotide sequence ID" value="NZ_JAVKPH010000012.1"/>
</dbReference>
<feature type="transmembrane region" description="Helical" evidence="5">
    <location>
        <begin position="352"/>
        <end position="374"/>
    </location>
</feature>
<dbReference type="PANTHER" id="PTHR23514">
    <property type="entry name" value="BYPASS OF STOP CODON PROTEIN 6"/>
    <property type="match status" value="1"/>
</dbReference>
<proteinExistence type="predicted"/>
<evidence type="ECO:0000259" key="6">
    <source>
        <dbReference type="PROSITE" id="PS50850"/>
    </source>
</evidence>
<evidence type="ECO:0000313" key="7">
    <source>
        <dbReference type="EMBL" id="MDR5653316.1"/>
    </source>
</evidence>
<gene>
    <name evidence="7" type="ORF">RGD00_11920</name>
</gene>
<comment type="caution">
    <text evidence="7">The sequence shown here is derived from an EMBL/GenBank/DDBJ whole genome shotgun (WGS) entry which is preliminary data.</text>
</comment>
<dbReference type="Pfam" id="PF07690">
    <property type="entry name" value="MFS_1"/>
    <property type="match status" value="1"/>
</dbReference>
<keyword evidence="2 5" id="KW-0812">Transmembrane</keyword>
<dbReference type="PROSITE" id="PS50850">
    <property type="entry name" value="MFS"/>
    <property type="match status" value="1"/>
</dbReference>
<evidence type="ECO:0000313" key="8">
    <source>
        <dbReference type="Proteomes" id="UP001247754"/>
    </source>
</evidence>
<evidence type="ECO:0000256" key="3">
    <source>
        <dbReference type="ARBA" id="ARBA00022989"/>
    </source>
</evidence>
<feature type="transmembrane region" description="Helical" evidence="5">
    <location>
        <begin position="159"/>
        <end position="176"/>
    </location>
</feature>
<protein>
    <submittedName>
        <fullName evidence="7">MFS transporter</fullName>
    </submittedName>
</protein>
<dbReference type="InterPro" id="IPR036259">
    <property type="entry name" value="MFS_trans_sf"/>
</dbReference>
<keyword evidence="4 5" id="KW-0472">Membrane</keyword>
<feature type="transmembrane region" description="Helical" evidence="5">
    <location>
        <begin position="261"/>
        <end position="284"/>
    </location>
</feature>
<organism evidence="7 8">
    <name type="scientific">Ruixingdingia sedimenti</name>
    <dbReference type="NCBI Taxonomy" id="3073604"/>
    <lineage>
        <taxon>Bacteria</taxon>
        <taxon>Pseudomonadati</taxon>
        <taxon>Pseudomonadota</taxon>
        <taxon>Alphaproteobacteria</taxon>
        <taxon>Rhodobacterales</taxon>
        <taxon>Paracoccaceae</taxon>
        <taxon>Ruixingdingia</taxon>
    </lineage>
</organism>
<feature type="domain" description="Major facilitator superfamily (MFS) profile" evidence="6">
    <location>
        <begin position="198"/>
        <end position="382"/>
    </location>
</feature>
<feature type="transmembrane region" description="Helical" evidence="5">
    <location>
        <begin position="196"/>
        <end position="217"/>
    </location>
</feature>
<evidence type="ECO:0000256" key="4">
    <source>
        <dbReference type="ARBA" id="ARBA00023136"/>
    </source>
</evidence>
<feature type="transmembrane region" description="Helical" evidence="5">
    <location>
        <begin position="91"/>
        <end position="113"/>
    </location>
</feature>
<evidence type="ECO:0000256" key="1">
    <source>
        <dbReference type="ARBA" id="ARBA00004141"/>
    </source>
</evidence>
<dbReference type="InterPro" id="IPR051788">
    <property type="entry name" value="MFS_Transporter"/>
</dbReference>
<evidence type="ECO:0000256" key="2">
    <source>
        <dbReference type="ARBA" id="ARBA00022692"/>
    </source>
</evidence>
<name>A0ABU1F8X7_9RHOB</name>
<comment type="subcellular location">
    <subcellularLocation>
        <location evidence="1">Membrane</location>
        <topology evidence="1">Multi-pass membrane protein</topology>
    </subcellularLocation>
</comment>
<feature type="transmembrane region" description="Helical" evidence="5">
    <location>
        <begin position="134"/>
        <end position="153"/>
    </location>
</feature>
<dbReference type="SUPFAM" id="SSF103473">
    <property type="entry name" value="MFS general substrate transporter"/>
    <property type="match status" value="1"/>
</dbReference>
<feature type="transmembrane region" description="Helical" evidence="5">
    <location>
        <begin position="324"/>
        <end position="346"/>
    </location>
</feature>
<dbReference type="InterPro" id="IPR020846">
    <property type="entry name" value="MFS_dom"/>
</dbReference>
<feature type="transmembrane region" description="Helical" evidence="5">
    <location>
        <begin position="290"/>
        <end position="312"/>
    </location>
</feature>
<dbReference type="Proteomes" id="UP001247754">
    <property type="component" value="Unassembled WGS sequence"/>
</dbReference>